<dbReference type="AlphaFoldDB" id="A0A1E3AGU8"/>
<evidence type="ECO:0000256" key="3">
    <source>
        <dbReference type="ARBA" id="ARBA00022573"/>
    </source>
</evidence>
<comment type="pathway">
    <text evidence="1">Cofactor biosynthesis; adenosylcobalamin biosynthesis.</text>
</comment>
<evidence type="ECO:0000313" key="9">
    <source>
        <dbReference type="Proteomes" id="UP000094067"/>
    </source>
</evidence>
<dbReference type="GO" id="GO:0032259">
    <property type="term" value="P:methylation"/>
    <property type="evidence" value="ECO:0007669"/>
    <property type="project" value="UniProtKB-KW"/>
</dbReference>
<dbReference type="Gene3D" id="3.30.950.10">
    <property type="entry name" value="Methyltransferase, Cobalt-precorrin-4 Transmethylase, Domain 2"/>
    <property type="match status" value="1"/>
</dbReference>
<gene>
    <name evidence="8" type="primary">cbiK</name>
    <name evidence="8" type="ORF">BEI61_03306</name>
</gene>
<dbReference type="InterPro" id="IPR012382">
    <property type="entry name" value="CobI/CbiL"/>
</dbReference>
<evidence type="ECO:0000256" key="1">
    <source>
        <dbReference type="ARBA" id="ARBA00004953"/>
    </source>
</evidence>
<protein>
    <submittedName>
        <fullName evidence="8">Sirohydrochlorin cobaltochelatase</fullName>
        <ecNumber evidence="8">4.99.1.3</ecNumber>
    </submittedName>
</protein>
<keyword evidence="3" id="KW-0169">Cobalamin biosynthesis</keyword>
<evidence type="ECO:0000256" key="4">
    <source>
        <dbReference type="ARBA" id="ARBA00022603"/>
    </source>
</evidence>
<dbReference type="GO" id="GO:0030788">
    <property type="term" value="F:precorrin-2 C20-methyltransferase activity"/>
    <property type="evidence" value="ECO:0007669"/>
    <property type="project" value="InterPro"/>
</dbReference>
<dbReference type="InterPro" id="IPR000878">
    <property type="entry name" value="4pyrrol_Mease"/>
</dbReference>
<dbReference type="SUPFAM" id="SSF53790">
    <property type="entry name" value="Tetrapyrrole methylase"/>
    <property type="match status" value="1"/>
</dbReference>
<dbReference type="EMBL" id="MCGH01000002">
    <property type="protein sequence ID" value="ODM07416.1"/>
    <property type="molecule type" value="Genomic_DNA"/>
</dbReference>
<dbReference type="Pfam" id="PF00590">
    <property type="entry name" value="TP_methylase"/>
    <property type="match status" value="1"/>
</dbReference>
<keyword evidence="8" id="KW-0456">Lyase</keyword>
<dbReference type="InterPro" id="IPR006364">
    <property type="entry name" value="CobI/CbiL/CobIJ_dom"/>
</dbReference>
<dbReference type="CDD" id="cd03413">
    <property type="entry name" value="CbiK_C"/>
    <property type="match status" value="1"/>
</dbReference>
<dbReference type="NCBIfam" id="TIGR01467">
    <property type="entry name" value="cobI_cbiL"/>
    <property type="match status" value="1"/>
</dbReference>
<dbReference type="Proteomes" id="UP000094067">
    <property type="component" value="Unassembled WGS sequence"/>
</dbReference>
<dbReference type="CDD" id="cd03412">
    <property type="entry name" value="CbiK_N"/>
    <property type="match status" value="1"/>
</dbReference>
<dbReference type="EC" id="4.99.1.3" evidence="8"/>
<name>A0A1E3AGU8_9FIRM</name>
<dbReference type="UniPathway" id="UPA00148"/>
<dbReference type="Gene3D" id="3.40.50.1400">
    <property type="match status" value="2"/>
</dbReference>
<dbReference type="Gene3D" id="3.40.1010.10">
    <property type="entry name" value="Cobalt-precorrin-4 Transmethylase, Domain 1"/>
    <property type="match status" value="1"/>
</dbReference>
<evidence type="ECO:0000256" key="5">
    <source>
        <dbReference type="ARBA" id="ARBA00022679"/>
    </source>
</evidence>
<reference evidence="8 9" key="1">
    <citation type="submission" date="2016-07" db="EMBL/GenBank/DDBJ databases">
        <title>Characterization of isolates of Eisenbergiella tayi derived from blood cultures, using whole genome sequencing.</title>
        <authorList>
            <person name="Burdz T."/>
            <person name="Wiebe D."/>
            <person name="Huynh C."/>
            <person name="Bernard K."/>
        </authorList>
    </citation>
    <scope>NUCLEOTIDE SEQUENCE [LARGE SCALE GENOMIC DNA]</scope>
    <source>
        <strain evidence="8 9">NML 110608</strain>
    </source>
</reference>
<organism evidence="8 9">
    <name type="scientific">Eisenbergiella tayi</name>
    <dbReference type="NCBI Taxonomy" id="1432052"/>
    <lineage>
        <taxon>Bacteria</taxon>
        <taxon>Bacillati</taxon>
        <taxon>Bacillota</taxon>
        <taxon>Clostridia</taxon>
        <taxon>Lachnospirales</taxon>
        <taxon>Lachnospiraceae</taxon>
        <taxon>Eisenbergiella</taxon>
    </lineage>
</organism>
<keyword evidence="6" id="KW-0949">S-adenosyl-L-methionine</keyword>
<feature type="domain" description="Tetrapyrrole methylase" evidence="7">
    <location>
        <begin position="266"/>
        <end position="470"/>
    </location>
</feature>
<keyword evidence="5" id="KW-0808">Transferase</keyword>
<dbReference type="GO" id="GO:0016852">
    <property type="term" value="F:sirohydrochlorin cobaltochelatase activity"/>
    <property type="evidence" value="ECO:0007669"/>
    <property type="project" value="UniProtKB-EC"/>
</dbReference>
<evidence type="ECO:0000259" key="7">
    <source>
        <dbReference type="Pfam" id="PF00590"/>
    </source>
</evidence>
<dbReference type="CDD" id="cd11645">
    <property type="entry name" value="Precorrin_2_C20_MT"/>
    <property type="match status" value="1"/>
</dbReference>
<dbReference type="PATRIC" id="fig|1432052.4.peg.3682"/>
<dbReference type="SUPFAM" id="SSF53800">
    <property type="entry name" value="Chelatase"/>
    <property type="match status" value="1"/>
</dbReference>
<evidence type="ECO:0000256" key="2">
    <source>
        <dbReference type="ARBA" id="ARBA00005879"/>
    </source>
</evidence>
<proteinExistence type="inferred from homology"/>
<accession>A0A1E3AGU8</accession>
<dbReference type="Pfam" id="PF06180">
    <property type="entry name" value="CbiK"/>
    <property type="match status" value="1"/>
</dbReference>
<dbReference type="RefSeq" id="WP_069153069.1">
    <property type="nucleotide sequence ID" value="NZ_MCGH01000002.1"/>
</dbReference>
<dbReference type="InterPro" id="IPR035996">
    <property type="entry name" value="4pyrrol_Methylase_sf"/>
</dbReference>
<dbReference type="GO" id="GO:0019251">
    <property type="term" value="P:anaerobic cobalamin biosynthetic process"/>
    <property type="evidence" value="ECO:0007669"/>
    <property type="project" value="InterPro"/>
</dbReference>
<comment type="similarity">
    <text evidence="2">Belongs to the precorrin methyltransferase family.</text>
</comment>
<dbReference type="PANTHER" id="PTHR43467:SF2">
    <property type="entry name" value="COBALT-PRECORRIN-2 C(20)-METHYLTRANSFERASE"/>
    <property type="match status" value="1"/>
</dbReference>
<sequence>MEQRRKRGILAVSFGTSYEESCRRTIGALEEDFAGVFPYMPVKRAFTSAIIMRIWKERGVEIPDTMGALAGMAEEGIEEVLIQPTHLLAGEEYEKLCAQAEGFRERFRRMEIGVPLLHEEEDLERVASFYASRFSREEGEALVLMGHGSRHENNAVYARLQDIWNRMGCKDVFLGTVEASPDLEEVIKQLRESGYRKVVLTPLMLVAGDHAHTDMAGDGPESWKSRLEEQGFQVRCVVRGMGEYPEIRGLYIRHLQKLEEKNTGVLYGVSVGPGDPELITLKAVRLIKECPVLAVPRTKGENTLALSIVKQAADIRGKEIVYTDFPMTRDKEVLDKNYDRIAGLLAEYLEKGQNVAMLNIGDISIYSTFSYVGERAARAGFPVRVCAGVPCFCDIAAKTGKPLVSGSQVLMVIPAGKEALDPYMELEGTKVLMKSGGKLENLRRYLEEKGLEDRAVIAGNCGLPGEHFLPASGEIPEGSSYFTTVVVK</sequence>
<dbReference type="InterPro" id="IPR010388">
    <property type="entry name" value="Anaerobic_Co-chelatase"/>
</dbReference>
<evidence type="ECO:0000256" key="6">
    <source>
        <dbReference type="ARBA" id="ARBA00022691"/>
    </source>
</evidence>
<comment type="caution">
    <text evidence="8">The sequence shown here is derived from an EMBL/GenBank/DDBJ whole genome shotgun (WGS) entry which is preliminary data.</text>
</comment>
<keyword evidence="4" id="KW-0489">Methyltransferase</keyword>
<dbReference type="PANTHER" id="PTHR43467">
    <property type="entry name" value="COBALT-PRECORRIN-2 C(20)-METHYLTRANSFERASE"/>
    <property type="match status" value="1"/>
</dbReference>
<evidence type="ECO:0000313" key="8">
    <source>
        <dbReference type="EMBL" id="ODM07416.1"/>
    </source>
</evidence>
<dbReference type="InterPro" id="IPR014777">
    <property type="entry name" value="4pyrrole_Mease_sub1"/>
</dbReference>
<dbReference type="InterPro" id="IPR014776">
    <property type="entry name" value="4pyrrole_Mease_sub2"/>
</dbReference>